<keyword evidence="1" id="KW-0472">Membrane</keyword>
<dbReference type="EMBL" id="QNRR01000003">
    <property type="protein sequence ID" value="RBP45265.1"/>
    <property type="molecule type" value="Genomic_DNA"/>
</dbReference>
<proteinExistence type="predicted"/>
<protein>
    <submittedName>
        <fullName evidence="2">Uncharacterized protein DUF4282</fullName>
    </submittedName>
</protein>
<evidence type="ECO:0000313" key="2">
    <source>
        <dbReference type="EMBL" id="RBP45265.1"/>
    </source>
</evidence>
<feature type="transmembrane region" description="Helical" evidence="1">
    <location>
        <begin position="72"/>
        <end position="92"/>
    </location>
</feature>
<dbReference type="Proteomes" id="UP000253426">
    <property type="component" value="Unassembled WGS sequence"/>
</dbReference>
<keyword evidence="1" id="KW-1133">Transmembrane helix</keyword>
<evidence type="ECO:0000256" key="1">
    <source>
        <dbReference type="SAM" id="Phobius"/>
    </source>
</evidence>
<keyword evidence="3" id="KW-1185">Reference proteome</keyword>
<organism evidence="2 3">
    <name type="scientific">Roseimicrobium gellanilyticum</name>
    <dbReference type="NCBI Taxonomy" id="748857"/>
    <lineage>
        <taxon>Bacteria</taxon>
        <taxon>Pseudomonadati</taxon>
        <taxon>Verrucomicrobiota</taxon>
        <taxon>Verrucomicrobiia</taxon>
        <taxon>Verrucomicrobiales</taxon>
        <taxon>Verrucomicrobiaceae</taxon>
        <taxon>Roseimicrobium</taxon>
    </lineage>
</organism>
<dbReference type="InterPro" id="IPR025557">
    <property type="entry name" value="DUF4282"/>
</dbReference>
<dbReference type="RefSeq" id="WP_113958393.1">
    <property type="nucleotide sequence ID" value="NZ_QNRR01000003.1"/>
</dbReference>
<dbReference type="AlphaFoldDB" id="A0A366HP44"/>
<comment type="caution">
    <text evidence="2">The sequence shown here is derived from an EMBL/GenBank/DDBJ whole genome shotgun (WGS) entry which is preliminary data.</text>
</comment>
<feature type="transmembrane region" description="Helical" evidence="1">
    <location>
        <begin position="43"/>
        <end position="66"/>
    </location>
</feature>
<gene>
    <name evidence="2" type="ORF">DES53_103263</name>
</gene>
<reference evidence="2 3" key="1">
    <citation type="submission" date="2018-06" db="EMBL/GenBank/DDBJ databases">
        <title>Genomic Encyclopedia of Type Strains, Phase IV (KMG-IV): sequencing the most valuable type-strain genomes for metagenomic binning, comparative biology and taxonomic classification.</title>
        <authorList>
            <person name="Goeker M."/>
        </authorList>
    </citation>
    <scope>NUCLEOTIDE SEQUENCE [LARGE SCALE GENOMIC DNA]</scope>
    <source>
        <strain evidence="2 3">DSM 25532</strain>
    </source>
</reference>
<accession>A0A366HP44</accession>
<evidence type="ECO:0000313" key="3">
    <source>
        <dbReference type="Proteomes" id="UP000253426"/>
    </source>
</evidence>
<sequence>MPLPMDETNPQISEARPEEKKDILDALLDLSFRTAITPKIARWLYIMGLVISGLLAARWVLAAFSVGQGGGLFAGVVAIFFAPILFVIYALITRVALEVVLAVFSIAESLKNIERRKL</sequence>
<name>A0A366HP44_9BACT</name>
<dbReference type="OrthoDB" id="194307at2"/>
<dbReference type="Pfam" id="PF14110">
    <property type="entry name" value="DUF4282"/>
    <property type="match status" value="1"/>
</dbReference>
<keyword evidence="1" id="KW-0812">Transmembrane</keyword>